<gene>
    <name evidence="5" type="ORF">HBO13_27885</name>
</gene>
<dbReference type="GO" id="GO:0003700">
    <property type="term" value="F:DNA-binding transcription factor activity"/>
    <property type="evidence" value="ECO:0007669"/>
    <property type="project" value="InterPro"/>
</dbReference>
<sequence>MNSNETDFTSTLVKTHVIRTSIMHSVLEILGDPWNLSIVRSIIHQPKKFVNLAEELKISRAALSARLNRLKEQGCLTTQKYCEAPPRFEYMLTSMGTALKPTLVLLEQWNHEWLAENDQPEAMHLRCHNCKTELKLIVLCRHCNEPLSLGNVKPLLFQELPDAIPILQSYRRTRHTLTAKERIMSPLSISAEEWLRDRWSSLIIGALLFGVRRFNDLQSILDIAPNILSGRLELLQQAAMVCRRDDGYRLLSRGAALYPSIIAMSDWGRRWLSNSQTSEVGWRMLHLTCGNWVEPKYACLECRSNFEYAEDPPPMLK</sequence>
<evidence type="ECO:0000259" key="4">
    <source>
        <dbReference type="PROSITE" id="PS51118"/>
    </source>
</evidence>
<dbReference type="InterPro" id="IPR001845">
    <property type="entry name" value="HTH_ArsR_DNA-bd_dom"/>
</dbReference>
<dbReference type="CDD" id="cd00090">
    <property type="entry name" value="HTH_ARSR"/>
    <property type="match status" value="1"/>
</dbReference>
<dbReference type="InterPro" id="IPR036388">
    <property type="entry name" value="WH-like_DNA-bd_sf"/>
</dbReference>
<protein>
    <submittedName>
        <fullName evidence="5">Helix-turn-helix transcriptional regulator</fullName>
    </submittedName>
</protein>
<evidence type="ECO:0000313" key="5">
    <source>
        <dbReference type="EMBL" id="NNA76459.1"/>
    </source>
</evidence>
<dbReference type="Pfam" id="PF01638">
    <property type="entry name" value="HxlR"/>
    <property type="match status" value="2"/>
</dbReference>
<keyword evidence="3" id="KW-0804">Transcription</keyword>
<proteinExistence type="predicted"/>
<name>A0A7Y1QD34_9PSED</name>
<feature type="domain" description="HTH hxlR-type" evidence="4">
    <location>
        <begin position="20"/>
        <end position="118"/>
    </location>
</feature>
<organism evidence="5 6">
    <name type="scientific">Pseudomonas lactis</name>
    <dbReference type="NCBI Taxonomy" id="1615674"/>
    <lineage>
        <taxon>Bacteria</taxon>
        <taxon>Pseudomonadati</taxon>
        <taxon>Pseudomonadota</taxon>
        <taxon>Gammaproteobacteria</taxon>
        <taxon>Pseudomonadales</taxon>
        <taxon>Pseudomonadaceae</taxon>
        <taxon>Pseudomonas</taxon>
    </lineage>
</organism>
<dbReference type="SMART" id="SM00418">
    <property type="entry name" value="HTH_ARSR"/>
    <property type="match status" value="1"/>
</dbReference>
<evidence type="ECO:0000256" key="1">
    <source>
        <dbReference type="ARBA" id="ARBA00023015"/>
    </source>
</evidence>
<dbReference type="PANTHER" id="PTHR33204">
    <property type="entry name" value="TRANSCRIPTIONAL REGULATOR, MARR FAMILY"/>
    <property type="match status" value="1"/>
</dbReference>
<dbReference type="PROSITE" id="PS51118">
    <property type="entry name" value="HTH_HXLR"/>
    <property type="match status" value="2"/>
</dbReference>
<evidence type="ECO:0000256" key="3">
    <source>
        <dbReference type="ARBA" id="ARBA00023163"/>
    </source>
</evidence>
<dbReference type="InterPro" id="IPR011991">
    <property type="entry name" value="ArsR-like_HTH"/>
</dbReference>
<dbReference type="InterPro" id="IPR002577">
    <property type="entry name" value="HTH_HxlR"/>
</dbReference>
<evidence type="ECO:0000313" key="6">
    <source>
        <dbReference type="Proteomes" id="UP000535954"/>
    </source>
</evidence>
<dbReference type="EMBL" id="JAAQYH010000018">
    <property type="protein sequence ID" value="NNA76459.1"/>
    <property type="molecule type" value="Genomic_DNA"/>
</dbReference>
<dbReference type="RefSeq" id="WP_169900320.1">
    <property type="nucleotide sequence ID" value="NZ_JAAQYH010000018.1"/>
</dbReference>
<dbReference type="InterPro" id="IPR036390">
    <property type="entry name" value="WH_DNA-bd_sf"/>
</dbReference>
<comment type="caution">
    <text evidence="5">The sequence shown here is derived from an EMBL/GenBank/DDBJ whole genome shotgun (WGS) entry which is preliminary data.</text>
</comment>
<feature type="domain" description="HTH hxlR-type" evidence="4">
    <location>
        <begin position="185"/>
        <end position="276"/>
    </location>
</feature>
<keyword evidence="1" id="KW-0805">Transcription regulation</keyword>
<dbReference type="SUPFAM" id="SSF46785">
    <property type="entry name" value="Winged helix' DNA-binding domain"/>
    <property type="match status" value="2"/>
</dbReference>
<reference evidence="5 6" key="1">
    <citation type="journal article" date="2020" name="Front. Microbiol.">
        <title>Genetic Organization of the aprX-lipA2 Operon Affects the Proteolytic Potential of Pseudomonas Species in Milk.</title>
        <authorList>
            <person name="Maier C."/>
            <person name="Huptas C."/>
            <person name="von Neubeck M."/>
            <person name="Scherer S."/>
            <person name="Wenning M."/>
            <person name="Lucking G."/>
        </authorList>
    </citation>
    <scope>NUCLEOTIDE SEQUENCE [LARGE SCALE GENOMIC DNA]</scope>
    <source>
        <strain evidence="5 6">WS 5405</strain>
    </source>
</reference>
<keyword evidence="2" id="KW-0238">DNA-binding</keyword>
<evidence type="ECO:0000256" key="2">
    <source>
        <dbReference type="ARBA" id="ARBA00023125"/>
    </source>
</evidence>
<dbReference type="Gene3D" id="1.10.10.10">
    <property type="entry name" value="Winged helix-like DNA-binding domain superfamily/Winged helix DNA-binding domain"/>
    <property type="match status" value="2"/>
</dbReference>
<dbReference type="GO" id="GO:0003677">
    <property type="term" value="F:DNA binding"/>
    <property type="evidence" value="ECO:0007669"/>
    <property type="project" value="UniProtKB-KW"/>
</dbReference>
<dbReference type="PANTHER" id="PTHR33204:SF18">
    <property type="entry name" value="TRANSCRIPTIONAL REGULATORY PROTEIN"/>
    <property type="match status" value="1"/>
</dbReference>
<dbReference type="Proteomes" id="UP000535954">
    <property type="component" value="Unassembled WGS sequence"/>
</dbReference>
<dbReference type="AlphaFoldDB" id="A0A7Y1QD34"/>
<accession>A0A7Y1QD34</accession>